<evidence type="ECO:0000313" key="7">
    <source>
        <dbReference type="Proteomes" id="UP001596410"/>
    </source>
</evidence>
<dbReference type="NCBIfam" id="TIGR02035">
    <property type="entry name" value="D_Ser_am_lyase"/>
    <property type="match status" value="1"/>
</dbReference>
<evidence type="ECO:0000256" key="3">
    <source>
        <dbReference type="ARBA" id="ARBA00023239"/>
    </source>
</evidence>
<feature type="domain" description="Tryptophan synthase beta chain-like PALP" evidence="5">
    <location>
        <begin position="76"/>
        <end position="414"/>
    </location>
</feature>
<keyword evidence="7" id="KW-1185">Reference proteome</keyword>
<keyword evidence="2 4" id="KW-0663">Pyridoxal phosphate</keyword>
<protein>
    <recommendedName>
        <fullName evidence="4">Probable D-serine dehydratase</fullName>
        <ecNumber evidence="4">4.3.1.18</ecNumber>
    </recommendedName>
    <alternativeName>
        <fullName evidence="4">D-serine deaminase</fullName>
        <shortName evidence="4">DSD</shortName>
    </alternativeName>
</protein>
<dbReference type="InterPro" id="IPR011780">
    <property type="entry name" value="D_Ser_am_lyase"/>
</dbReference>
<name>A0ABW2EIJ0_9BACI</name>
<accession>A0ABW2EIJ0</accession>
<dbReference type="Gene3D" id="3.40.50.1100">
    <property type="match status" value="2"/>
</dbReference>
<reference evidence="7" key="1">
    <citation type="journal article" date="2019" name="Int. J. Syst. Evol. Microbiol.">
        <title>The Global Catalogue of Microorganisms (GCM) 10K type strain sequencing project: providing services to taxonomists for standard genome sequencing and annotation.</title>
        <authorList>
            <consortium name="The Broad Institute Genomics Platform"/>
            <consortium name="The Broad Institute Genome Sequencing Center for Infectious Disease"/>
            <person name="Wu L."/>
            <person name="Ma J."/>
        </authorList>
    </citation>
    <scope>NUCLEOTIDE SEQUENCE [LARGE SCALE GENOMIC DNA]</scope>
    <source>
        <strain evidence="7">CGMCC 4.1621</strain>
    </source>
</reference>
<dbReference type="SUPFAM" id="SSF53686">
    <property type="entry name" value="Tryptophan synthase beta subunit-like PLP-dependent enzymes"/>
    <property type="match status" value="1"/>
</dbReference>
<feature type="modified residue" description="N6-(pyridoxal phosphate)lysine" evidence="4">
    <location>
        <position position="120"/>
    </location>
</feature>
<evidence type="ECO:0000256" key="4">
    <source>
        <dbReference type="HAMAP-Rule" id="MF_01030"/>
    </source>
</evidence>
<dbReference type="EC" id="4.3.1.18" evidence="4"/>
<dbReference type="InterPro" id="IPR001926">
    <property type="entry name" value="TrpB-like_PALP"/>
</dbReference>
<evidence type="ECO:0000256" key="1">
    <source>
        <dbReference type="ARBA" id="ARBA00001933"/>
    </source>
</evidence>
<dbReference type="Proteomes" id="UP001596410">
    <property type="component" value="Unassembled WGS sequence"/>
</dbReference>
<comment type="caution">
    <text evidence="6">The sequence shown here is derived from an EMBL/GenBank/DDBJ whole genome shotgun (WGS) entry which is preliminary data.</text>
</comment>
<dbReference type="EMBL" id="JBHSZV010000025">
    <property type="protein sequence ID" value="MFC7062110.1"/>
    <property type="molecule type" value="Genomic_DNA"/>
</dbReference>
<keyword evidence="3 4" id="KW-0456">Lyase</keyword>
<dbReference type="HAMAP" id="MF_01030">
    <property type="entry name" value="D_Ser_dehydrat"/>
    <property type="match status" value="1"/>
</dbReference>
<comment type="cofactor">
    <cofactor evidence="1 4">
        <name>pyridoxal 5'-phosphate</name>
        <dbReference type="ChEBI" id="CHEBI:597326"/>
    </cofactor>
</comment>
<dbReference type="GO" id="GO:0008721">
    <property type="term" value="F:D-serine ammonia-lyase activity"/>
    <property type="evidence" value="ECO:0007669"/>
    <property type="project" value="UniProtKB-EC"/>
</dbReference>
<dbReference type="Pfam" id="PF00291">
    <property type="entry name" value="PALP"/>
    <property type="match status" value="1"/>
</dbReference>
<organism evidence="6 7">
    <name type="scientific">Halobacillus seohaensis</name>
    <dbReference type="NCBI Taxonomy" id="447421"/>
    <lineage>
        <taxon>Bacteria</taxon>
        <taxon>Bacillati</taxon>
        <taxon>Bacillota</taxon>
        <taxon>Bacilli</taxon>
        <taxon>Bacillales</taxon>
        <taxon>Bacillaceae</taxon>
        <taxon>Halobacillus</taxon>
    </lineage>
</organism>
<dbReference type="PANTHER" id="PTHR48078:SF9">
    <property type="entry name" value="D-SERINE DEHYDRATASE"/>
    <property type="match status" value="1"/>
</dbReference>
<evidence type="ECO:0000259" key="5">
    <source>
        <dbReference type="Pfam" id="PF00291"/>
    </source>
</evidence>
<dbReference type="InterPro" id="IPR036052">
    <property type="entry name" value="TrpB-like_PALP_sf"/>
</dbReference>
<dbReference type="InterPro" id="IPR050147">
    <property type="entry name" value="Ser/Thr_Dehydratase"/>
</dbReference>
<gene>
    <name evidence="4" type="primary">dsdA</name>
    <name evidence="6" type="ORF">ACFQIC_09600</name>
</gene>
<dbReference type="RefSeq" id="WP_204708050.1">
    <property type="nucleotide sequence ID" value="NZ_JBHSZV010000025.1"/>
</dbReference>
<comment type="similarity">
    <text evidence="4">Belongs to the serine/threonine dehydratase family. DsdA subfamily.</text>
</comment>
<evidence type="ECO:0000256" key="2">
    <source>
        <dbReference type="ARBA" id="ARBA00022898"/>
    </source>
</evidence>
<dbReference type="NCBIfam" id="NF002823">
    <property type="entry name" value="PRK02991.1"/>
    <property type="match status" value="1"/>
</dbReference>
<proteinExistence type="inferred from homology"/>
<comment type="catalytic activity">
    <reaction evidence="4">
        <text>D-serine = pyruvate + NH4(+)</text>
        <dbReference type="Rhea" id="RHEA:13977"/>
        <dbReference type="ChEBI" id="CHEBI:15361"/>
        <dbReference type="ChEBI" id="CHEBI:28938"/>
        <dbReference type="ChEBI" id="CHEBI:35247"/>
        <dbReference type="EC" id="4.3.1.18"/>
    </reaction>
</comment>
<evidence type="ECO:0000313" key="6">
    <source>
        <dbReference type="EMBL" id="MFC7062110.1"/>
    </source>
</evidence>
<sequence>MEQSKVLGKSIKEWHTLFPLLNKITKLEPVVWTNTNCKKMRQVPSLPISKQDIFEAERLWKRFAPFLAKAFPETSDGIVESPLIEIRKMKERMQEYYQQTFEGSLYLKCDNQLPIAGSIKARGGVYEVLRYAEKLALENDLVSKDDNYEVFSTPKFKDFFNNYTIGVGSTGNLALSIGTISTKLGFNVDVHMSADAKSWKKKLLRNRGAKVYEYTGDFSEAIAKGRALTIQDPKGYFVDDEDSKHLFLGYSVAALRLKKQIEYSNIIVDQDHPLIVYMPCGVGGAPGGITFGLKQTFGDNVHCVFVEPTHSPSVLIGMMTGENEKVSVQGFDIDNLTEADGLAVGRPSRFASEISKHLVSTIYTIEDDEFHKLLALLADSEKIYIEPSATAGLLGPMKIKNLLSKKADATHVIWATGGALVPKDEMDEFYLKGKALLDK</sequence>
<dbReference type="PANTHER" id="PTHR48078">
    <property type="entry name" value="THREONINE DEHYDRATASE, MITOCHONDRIAL-RELATED"/>
    <property type="match status" value="1"/>
</dbReference>